<dbReference type="GO" id="GO:0102559">
    <property type="term" value="F:peptide chain release factor N(5)-glutamine methyltransferase activity"/>
    <property type="evidence" value="ECO:0007669"/>
    <property type="project" value="UniProtKB-EC"/>
</dbReference>
<evidence type="ECO:0000256" key="2">
    <source>
        <dbReference type="ARBA" id="ARBA00022603"/>
    </source>
</evidence>
<protein>
    <recommendedName>
        <fullName evidence="1">peptide chain release factor N(5)-glutamine methyltransferase</fullName>
        <ecNumber evidence="1">2.1.1.297</ecNumber>
    </recommendedName>
</protein>
<dbReference type="NCBIfam" id="TIGR03704">
    <property type="entry name" value="PrmC_rel_meth"/>
    <property type="match status" value="1"/>
</dbReference>
<dbReference type="InterPro" id="IPR022446">
    <property type="entry name" value="MeTrfrase_put"/>
</dbReference>
<dbReference type="InterPro" id="IPR050320">
    <property type="entry name" value="N5-glutamine_MTase"/>
</dbReference>
<proteinExistence type="predicted"/>
<accession>A0A7W3NHF1</accession>
<evidence type="ECO:0000256" key="4">
    <source>
        <dbReference type="ARBA" id="ARBA00022691"/>
    </source>
</evidence>
<dbReference type="InterPro" id="IPR007848">
    <property type="entry name" value="Small_mtfrase_dom"/>
</dbReference>
<dbReference type="InterPro" id="IPR004556">
    <property type="entry name" value="HemK-like"/>
</dbReference>
<keyword evidence="2 7" id="KW-0489">Methyltransferase</keyword>
<dbReference type="CDD" id="cd02440">
    <property type="entry name" value="AdoMet_MTases"/>
    <property type="match status" value="1"/>
</dbReference>
<dbReference type="GO" id="GO:0032259">
    <property type="term" value="P:methylation"/>
    <property type="evidence" value="ECO:0007669"/>
    <property type="project" value="UniProtKB-KW"/>
</dbReference>
<keyword evidence="3 7" id="KW-0808">Transferase</keyword>
<evidence type="ECO:0000259" key="6">
    <source>
        <dbReference type="Pfam" id="PF05175"/>
    </source>
</evidence>
<dbReference type="Gene3D" id="3.40.50.150">
    <property type="entry name" value="Vaccinia Virus protein VP39"/>
    <property type="match status" value="1"/>
</dbReference>
<name>A0A7W3NHF1_PRIAR</name>
<gene>
    <name evidence="7" type="ORF">HNP21_006193</name>
</gene>
<feature type="domain" description="Methyltransferase small" evidence="6">
    <location>
        <begin position="86"/>
        <end position="177"/>
    </location>
</feature>
<dbReference type="NCBIfam" id="TIGR00536">
    <property type="entry name" value="hemK_fam"/>
    <property type="match status" value="1"/>
</dbReference>
<dbReference type="InterPro" id="IPR029063">
    <property type="entry name" value="SAM-dependent_MTases_sf"/>
</dbReference>
<dbReference type="Proteomes" id="UP000543174">
    <property type="component" value="Unassembled WGS sequence"/>
</dbReference>
<dbReference type="EC" id="2.1.1.297" evidence="1"/>
<dbReference type="PANTHER" id="PTHR18895:SF74">
    <property type="entry name" value="MTRF1L RELEASE FACTOR GLUTAMINE METHYLTRANSFERASE"/>
    <property type="match status" value="1"/>
</dbReference>
<evidence type="ECO:0000256" key="1">
    <source>
        <dbReference type="ARBA" id="ARBA00012771"/>
    </source>
</evidence>
<dbReference type="PANTHER" id="PTHR18895">
    <property type="entry name" value="HEMK METHYLTRANSFERASE"/>
    <property type="match status" value="1"/>
</dbReference>
<organism evidence="7 8">
    <name type="scientific">Priestia aryabhattai</name>
    <name type="common">Bacillus aryabhattai</name>
    <dbReference type="NCBI Taxonomy" id="412384"/>
    <lineage>
        <taxon>Bacteria</taxon>
        <taxon>Bacillati</taxon>
        <taxon>Bacillota</taxon>
        <taxon>Bacilli</taxon>
        <taxon>Bacillales</taxon>
        <taxon>Bacillaceae</taxon>
        <taxon>Priestia</taxon>
    </lineage>
</organism>
<dbReference type="RefSeq" id="WP_194719276.1">
    <property type="nucleotide sequence ID" value="NZ_JACJHT010000023.1"/>
</dbReference>
<keyword evidence="8" id="KW-1185">Reference proteome</keyword>
<dbReference type="Pfam" id="PF05175">
    <property type="entry name" value="MTS"/>
    <property type="match status" value="1"/>
</dbReference>
<sequence>MEKQIHNYIDKKTEEIIINKLRTAGCVFAEEEARLLISEAQTLDKLTDMVEQRTTGLPLEHIVGWADFCGIRIEVEQGVFIPRRRTEFLVQQAASLTTPGSIIVDLCCGTGAVGAALAKIIGHIELYATDIDPASVKCARHNTTFFGGNVYKGDLYHPLPSALHNRVDILVANAPYVPTDSMELLPQEARKYEKRVAFDGGMGGLAVQKRVASEAPIWLAPGGYLLVETSQKQALQTAKILAQNGLIPKVTHCVELDATVVIGTQVSRVNQACKALT</sequence>
<keyword evidence="4" id="KW-0949">S-adenosyl-L-methionine</keyword>
<comment type="caution">
    <text evidence="7">The sequence shown here is derived from an EMBL/GenBank/DDBJ whole genome shotgun (WGS) entry which is preliminary data.</text>
</comment>
<evidence type="ECO:0000313" key="8">
    <source>
        <dbReference type="Proteomes" id="UP000543174"/>
    </source>
</evidence>
<reference evidence="7" key="1">
    <citation type="submission" date="2020-08" db="EMBL/GenBank/DDBJ databases">
        <title>Functional genomics of gut bacteria from endangered species of beetles.</title>
        <authorList>
            <person name="Carlos-Shanley C."/>
        </authorList>
    </citation>
    <scope>NUCLEOTIDE SEQUENCE [LARGE SCALE GENOMIC DNA]</scope>
    <source>
        <strain evidence="7">S00060</strain>
    </source>
</reference>
<evidence type="ECO:0000313" key="7">
    <source>
        <dbReference type="EMBL" id="MBA9043015.1"/>
    </source>
</evidence>
<dbReference type="EMBL" id="JACJHT010000023">
    <property type="protein sequence ID" value="MBA9043015.1"/>
    <property type="molecule type" value="Genomic_DNA"/>
</dbReference>
<evidence type="ECO:0000256" key="5">
    <source>
        <dbReference type="ARBA" id="ARBA00048391"/>
    </source>
</evidence>
<evidence type="ECO:0000256" key="3">
    <source>
        <dbReference type="ARBA" id="ARBA00022679"/>
    </source>
</evidence>
<dbReference type="AlphaFoldDB" id="A0A7W3NHF1"/>
<comment type="catalytic activity">
    <reaction evidence="5">
        <text>L-glutaminyl-[peptide chain release factor] + S-adenosyl-L-methionine = N(5)-methyl-L-glutaminyl-[peptide chain release factor] + S-adenosyl-L-homocysteine + H(+)</text>
        <dbReference type="Rhea" id="RHEA:42896"/>
        <dbReference type="Rhea" id="RHEA-COMP:10271"/>
        <dbReference type="Rhea" id="RHEA-COMP:10272"/>
        <dbReference type="ChEBI" id="CHEBI:15378"/>
        <dbReference type="ChEBI" id="CHEBI:30011"/>
        <dbReference type="ChEBI" id="CHEBI:57856"/>
        <dbReference type="ChEBI" id="CHEBI:59789"/>
        <dbReference type="ChEBI" id="CHEBI:61891"/>
        <dbReference type="EC" id="2.1.1.297"/>
    </reaction>
</comment>
<dbReference type="SUPFAM" id="SSF53335">
    <property type="entry name" value="S-adenosyl-L-methionine-dependent methyltransferases"/>
    <property type="match status" value="1"/>
</dbReference>